<feature type="compositionally biased region" description="Polar residues" evidence="1">
    <location>
        <begin position="723"/>
        <end position="733"/>
    </location>
</feature>
<name>A0A6G8PZI4_9ACTN</name>
<proteinExistence type="predicted"/>
<evidence type="ECO:0000313" key="3">
    <source>
        <dbReference type="Proteomes" id="UP000502706"/>
    </source>
</evidence>
<feature type="region of interest" description="Disordered" evidence="1">
    <location>
        <begin position="218"/>
        <end position="253"/>
    </location>
</feature>
<feature type="region of interest" description="Disordered" evidence="1">
    <location>
        <begin position="635"/>
        <end position="696"/>
    </location>
</feature>
<dbReference type="KEGG" id="rmar:GBA65_14875"/>
<evidence type="ECO:0000256" key="1">
    <source>
        <dbReference type="SAM" id="MobiDB-lite"/>
    </source>
</evidence>
<dbReference type="EMBL" id="CP045121">
    <property type="protein sequence ID" value="QIN79590.1"/>
    <property type="molecule type" value="Genomic_DNA"/>
</dbReference>
<protein>
    <recommendedName>
        <fullName evidence="4">Peptidase M10 metallopeptidase domain-containing protein</fullName>
    </recommendedName>
</protein>
<dbReference type="GO" id="GO:0008237">
    <property type="term" value="F:metallopeptidase activity"/>
    <property type="evidence" value="ECO:0007669"/>
    <property type="project" value="InterPro"/>
</dbReference>
<dbReference type="Gene3D" id="3.40.390.10">
    <property type="entry name" value="Collagenase (Catalytic Domain)"/>
    <property type="match status" value="1"/>
</dbReference>
<sequence>MAVVSVKNHEDYLRSSVSPSASWDVRGNLFLTPSNAWPNQYGLEVDADGRVDGWALTGVPEEIVGYHYNASPPGNPKKTAITQQTTSARPADQVYKQEGPILRGMRRTHTDPRKPVPPQVDKVPVTVRGFEGGDYAWAWGLSSEEGPTTVTAFSRPFRLENNQFPRLPVPETFPAGTKTWDIYLTKRVPPGGVPNEATAALQRKVPIEQLRKGGDYPLRAPWTNLGKPPTQNLSGLGSGARPVKGKDVHQRPSRLKLRAGTWTPFRQLKNDRGPALLSQAAAPITARGTRRRQVKESVPAAPAGAQALVAASVAAQDAGLAGGGDSSPTAAAAGLPDPRLIRPSGKLPENEYLGEEIDFEESRLIALMNERRRDAGAPLLLVSQVMNRAAYRKARGHGWPIARLAREEGYDGRDLGELVVETESADDAMRAIEEHLAFLSPRRRSVGVAREGGLWVVLLGEAIEDARYEASELVCEYVDGDGVVATLASDDARAAVFNQFELVASFEDGSHGLAYSYSGSYSGHVDTAARRWNAVGPVGVRKGSNPAGVQVAITDGSLESGVYGRTYSDGRIVLNSYYMGRGTANANNACCAHEFGHALGLDHASTPSVLNTPINIDGGNHETPTSHDVSELKRRWGAGTGGTGGGGLADPNAPTPGQTQTEINQQQQNKTQITRQPAPEPQAPPGGAEPPDPPAVEYEWVPGEYLDGAGSTARFPRWRAERTSTTPGGSCTSRPAGPDLLVPRLPAQGRGGKDAYFKGDTGGGFTVHGYPEEQTPKGVAIGLAEDTPPAEDLSVLEAPDPTAVPDAPVADGEETPPAGTYLITIRGQTRSGALTQESEPARDPDTGRVGVTLAAGQTFRASAVRTVNVLGNPEFSQLDGQGTPEEWIPVNMASNQPGFFKVAAGVLTLGTTSATSLAPSMPSRVISVDPSKPLTISGTIGATRIASGILRIAMAQLNESLQTVGPDIVLYDLPQLGEARFSRTFNAGGPALNPATAFVRLRPQVAFPAGGNAANAEGYFKDLKVLRCAADIRKFAVSGGIADFSPPPATPAPGDAYVAVGPAPEPEGAVIEAEPPVEVVSFEPPAGSPAGTPGEWNPGWGQNLSPGLTSAVVPVPQGVPLHGSYCWRVADTTTGTQVVAFREKVHVLNGGDLSERFLVYVDGVMPAFGRVRIASVRSGGGGAIADVLLSSNGGLYLQTFNALGEVLVDAQAAWGIVAGTLIDVEIGVSGGGTKQGTATCSVGLNGAQRTVPANLGRMDLTNRFPRLTRIGLLGESDLRARCALLFDQIVITKRGDVLDREKPAPPANYAPPPPDRPVLAGVPRRFEPDGKPTNQAAFFLPTGSAPPHRPAVIDLLEEPIAVKPGQGYTLGMFWRWVVFASGGTAPGVQAWLEGDGVEPMLAAELGSMTGTRGWHPSGRAAPDEDDYATYTVPEAEFDEAGNPEPSYSRVRYKAVLTDGFYLFQDPLHAQGVYEDFAERDANRGYGRAIEAEISSILPTHPAARGRGREADIYWSEFGVRLASDVDAVLDPNDGVEVFFSTSRDGVSFGPETQDRELVEPAAFLKIRVVLTGDGRSGPSVPSGGIHLRTWSPVAVLLRRDGSHFPGVATLDRVLWTDDSPDSEFDTVGGRVAVFELTDEVERMGGVGIRVRTERAMKEIAAATARGEALIAEIPGAGDEEDGVAYELRCGAKAEFDTLDVPPVVVDGYRILHARAEIGEAEVLEAAVLPGPRAPLAGTA</sequence>
<dbReference type="SUPFAM" id="SSF55486">
    <property type="entry name" value="Metalloproteases ('zincins'), catalytic domain"/>
    <property type="match status" value="1"/>
</dbReference>
<feature type="region of interest" description="Disordered" evidence="1">
    <location>
        <begin position="319"/>
        <end position="347"/>
    </location>
</feature>
<dbReference type="RefSeq" id="WP_166397260.1">
    <property type="nucleotide sequence ID" value="NZ_CP045121.1"/>
</dbReference>
<feature type="compositionally biased region" description="Polar residues" evidence="1">
    <location>
        <begin position="827"/>
        <end position="838"/>
    </location>
</feature>
<feature type="region of interest" description="Disordered" evidence="1">
    <location>
        <begin position="720"/>
        <end position="741"/>
    </location>
</feature>
<feature type="compositionally biased region" description="Pro residues" evidence="1">
    <location>
        <begin position="678"/>
        <end position="694"/>
    </location>
</feature>
<feature type="compositionally biased region" description="Low complexity" evidence="1">
    <location>
        <begin position="658"/>
        <end position="677"/>
    </location>
</feature>
<gene>
    <name evidence="2" type="ORF">GBA65_14875</name>
</gene>
<accession>A0A6G8PZI4</accession>
<keyword evidence="3" id="KW-1185">Reference proteome</keyword>
<feature type="compositionally biased region" description="Gly residues" evidence="1">
    <location>
        <begin position="638"/>
        <end position="648"/>
    </location>
</feature>
<organism evidence="2 3">
    <name type="scientific">Rubrobacter marinus</name>
    <dbReference type="NCBI Taxonomy" id="2653852"/>
    <lineage>
        <taxon>Bacteria</taxon>
        <taxon>Bacillati</taxon>
        <taxon>Actinomycetota</taxon>
        <taxon>Rubrobacteria</taxon>
        <taxon>Rubrobacterales</taxon>
        <taxon>Rubrobacteraceae</taxon>
        <taxon>Rubrobacter</taxon>
    </lineage>
</organism>
<evidence type="ECO:0008006" key="4">
    <source>
        <dbReference type="Google" id="ProtNLM"/>
    </source>
</evidence>
<dbReference type="Proteomes" id="UP000502706">
    <property type="component" value="Chromosome"/>
</dbReference>
<dbReference type="InterPro" id="IPR024079">
    <property type="entry name" value="MetalloPept_cat_dom_sf"/>
</dbReference>
<feature type="region of interest" description="Disordered" evidence="1">
    <location>
        <begin position="827"/>
        <end position="848"/>
    </location>
</feature>
<reference evidence="2 3" key="1">
    <citation type="submission" date="2019-10" db="EMBL/GenBank/DDBJ databases">
        <title>Rubrobacter sp nov SCSIO 52915 isolated from a deep-sea sediment in the South China Sea.</title>
        <authorList>
            <person name="Chen R.W."/>
        </authorList>
    </citation>
    <scope>NUCLEOTIDE SEQUENCE [LARGE SCALE GENOMIC DNA]</scope>
    <source>
        <strain evidence="2 3">SCSIO 52915</strain>
    </source>
</reference>
<evidence type="ECO:0000313" key="2">
    <source>
        <dbReference type="EMBL" id="QIN79590.1"/>
    </source>
</evidence>